<keyword evidence="2" id="KW-0808">Transferase</keyword>
<dbReference type="InterPro" id="IPR025714">
    <property type="entry name" value="Methyltranfer_dom"/>
</dbReference>
<evidence type="ECO:0000313" key="2">
    <source>
        <dbReference type="EMBL" id="MCO6045233.1"/>
    </source>
</evidence>
<dbReference type="SUPFAM" id="SSF53335">
    <property type="entry name" value="S-adenosyl-L-methionine-dependent methyltransferases"/>
    <property type="match status" value="1"/>
</dbReference>
<dbReference type="AlphaFoldDB" id="A0A9X2FBP9"/>
<dbReference type="GO" id="GO:0032259">
    <property type="term" value="P:methylation"/>
    <property type="evidence" value="ECO:0007669"/>
    <property type="project" value="UniProtKB-KW"/>
</dbReference>
<dbReference type="PANTHER" id="PTHR43861">
    <property type="entry name" value="TRANS-ACONITATE 2-METHYLTRANSFERASE-RELATED"/>
    <property type="match status" value="1"/>
</dbReference>
<protein>
    <submittedName>
        <fullName evidence="2">Class I SAM-dependent methyltransferase</fullName>
    </submittedName>
</protein>
<accession>A0A9X2FBP9</accession>
<dbReference type="Gene3D" id="3.40.50.150">
    <property type="entry name" value="Vaccinia Virus protein VP39"/>
    <property type="match status" value="1"/>
</dbReference>
<dbReference type="RefSeq" id="WP_252853342.1">
    <property type="nucleotide sequence ID" value="NZ_JAMXLR010000051.1"/>
</dbReference>
<gene>
    <name evidence="2" type="ORF">NG895_15080</name>
</gene>
<comment type="caution">
    <text evidence="2">The sequence shown here is derived from an EMBL/GenBank/DDBJ whole genome shotgun (WGS) entry which is preliminary data.</text>
</comment>
<evidence type="ECO:0000313" key="3">
    <source>
        <dbReference type="Proteomes" id="UP001155241"/>
    </source>
</evidence>
<keyword evidence="3" id="KW-1185">Reference proteome</keyword>
<name>A0A9X2FBP9_9BACT</name>
<sequence>MTDPSGESNPAYVLGHSRHELDRLRVQARLLEPVTRHFFREAGIQPGMRVLDVGSGAGEVAFLAAELVGANGSVVGCDRSPIAVATATQAAEQRRTSHVDFREGDPAEMAFDEPFDAVVGRYVLPFQPDPSTILRGLARHLKPGGLMVFQEPDWTFVRSFPPATLNDQVCEWLTTTTELSGQSWNFLEQAYPAFVGADLPAPTVQLQTFVGGQPNTESG</sequence>
<reference evidence="2" key="1">
    <citation type="submission" date="2022-06" db="EMBL/GenBank/DDBJ databases">
        <title>Aeoliella straminimaris, a novel planctomycete from sediments.</title>
        <authorList>
            <person name="Vitorino I.R."/>
            <person name="Lage O.M."/>
        </authorList>
    </citation>
    <scope>NUCLEOTIDE SEQUENCE</scope>
    <source>
        <strain evidence="2">ICT_H6.2</strain>
    </source>
</reference>
<dbReference type="GO" id="GO:0008168">
    <property type="term" value="F:methyltransferase activity"/>
    <property type="evidence" value="ECO:0007669"/>
    <property type="project" value="UniProtKB-KW"/>
</dbReference>
<evidence type="ECO:0000259" key="1">
    <source>
        <dbReference type="Pfam" id="PF13847"/>
    </source>
</evidence>
<feature type="domain" description="Methyltransferase" evidence="1">
    <location>
        <begin position="45"/>
        <end position="174"/>
    </location>
</feature>
<organism evidence="2 3">
    <name type="scientific">Aeoliella straminimaris</name>
    <dbReference type="NCBI Taxonomy" id="2954799"/>
    <lineage>
        <taxon>Bacteria</taxon>
        <taxon>Pseudomonadati</taxon>
        <taxon>Planctomycetota</taxon>
        <taxon>Planctomycetia</taxon>
        <taxon>Pirellulales</taxon>
        <taxon>Lacipirellulaceae</taxon>
        <taxon>Aeoliella</taxon>
    </lineage>
</organism>
<dbReference type="CDD" id="cd02440">
    <property type="entry name" value="AdoMet_MTases"/>
    <property type="match status" value="1"/>
</dbReference>
<keyword evidence="2" id="KW-0489">Methyltransferase</keyword>
<dbReference type="Pfam" id="PF13847">
    <property type="entry name" value="Methyltransf_31"/>
    <property type="match status" value="1"/>
</dbReference>
<dbReference type="Proteomes" id="UP001155241">
    <property type="component" value="Unassembled WGS sequence"/>
</dbReference>
<dbReference type="EMBL" id="JAMXLR010000051">
    <property type="protein sequence ID" value="MCO6045233.1"/>
    <property type="molecule type" value="Genomic_DNA"/>
</dbReference>
<proteinExistence type="predicted"/>
<dbReference type="InterPro" id="IPR029063">
    <property type="entry name" value="SAM-dependent_MTases_sf"/>
</dbReference>